<evidence type="ECO:0000313" key="2">
    <source>
        <dbReference type="Proteomes" id="UP000217446"/>
    </source>
</evidence>
<reference evidence="2" key="1">
    <citation type="submission" date="2017-05" db="EMBL/GenBank/DDBJ databases">
        <title>Streptomyces olivochromogenes NBRC 3561 whole genome shotgun sequence.</title>
        <authorList>
            <person name="Dohra H."/>
            <person name="Kodani S."/>
        </authorList>
    </citation>
    <scope>NUCLEOTIDE SEQUENCE [LARGE SCALE GENOMIC DNA]</scope>
    <source>
        <strain evidence="2">NBRC 3561</strain>
    </source>
</reference>
<name>A0A250V4R2_STROL</name>
<evidence type="ECO:0000313" key="1">
    <source>
        <dbReference type="EMBL" id="GAX49145.1"/>
    </source>
</evidence>
<accession>A0A250V4R2</accession>
<organism evidence="1 2">
    <name type="scientific">Streptomyces olivochromogenes</name>
    <dbReference type="NCBI Taxonomy" id="1963"/>
    <lineage>
        <taxon>Bacteria</taxon>
        <taxon>Bacillati</taxon>
        <taxon>Actinomycetota</taxon>
        <taxon>Actinomycetes</taxon>
        <taxon>Kitasatosporales</taxon>
        <taxon>Streptomycetaceae</taxon>
        <taxon>Streptomyces</taxon>
    </lineage>
</organism>
<dbReference type="Proteomes" id="UP000217446">
    <property type="component" value="Unassembled WGS sequence"/>
</dbReference>
<gene>
    <name evidence="1" type="ORF">SO3561_00633</name>
</gene>
<dbReference type="STRING" id="1963.AQJ27_02825"/>
<dbReference type="AlphaFoldDB" id="A0A250V4R2"/>
<dbReference type="EMBL" id="BDQI01000001">
    <property type="protein sequence ID" value="GAX49145.1"/>
    <property type="molecule type" value="Genomic_DNA"/>
</dbReference>
<protein>
    <submittedName>
        <fullName evidence="1">Uncharacterized protein</fullName>
    </submittedName>
</protein>
<keyword evidence="2" id="KW-1185">Reference proteome</keyword>
<sequence>MEFSGFGSSVPLIGTVLHRLELLAEQSLQLADGTDGRHARFVLAADPCRLCATVVCHTSLPRPVYVVSTHVVSTNRQRESCVRL</sequence>
<comment type="caution">
    <text evidence="1">The sequence shown here is derived from an EMBL/GenBank/DDBJ whole genome shotgun (WGS) entry which is preliminary data.</text>
</comment>
<dbReference type="RefSeq" id="WP_067361082.1">
    <property type="nucleotide sequence ID" value="NZ_BDQI01000001.1"/>
</dbReference>
<proteinExistence type="predicted"/>